<dbReference type="Gene3D" id="3.30.1490.190">
    <property type="match status" value="1"/>
</dbReference>
<keyword evidence="7 12" id="KW-0479">Metal-binding</keyword>
<comment type="similarity">
    <text evidence="2 12">Belongs to the Fur family.</text>
</comment>
<dbReference type="Gene3D" id="1.10.10.10">
    <property type="entry name" value="Winged helix-like DNA-binding domain superfamily/Winged helix DNA-binding domain"/>
    <property type="match status" value="1"/>
</dbReference>
<keyword evidence="6 12" id="KW-0678">Repressor</keyword>
<evidence type="ECO:0000256" key="4">
    <source>
        <dbReference type="ARBA" id="ARBA00020910"/>
    </source>
</evidence>
<evidence type="ECO:0000256" key="10">
    <source>
        <dbReference type="ARBA" id="ARBA00023125"/>
    </source>
</evidence>
<organism evidence="13 14">
    <name type="scientific">Pelomonas cellulosilytica</name>
    <dbReference type="NCBI Taxonomy" id="2906762"/>
    <lineage>
        <taxon>Bacteria</taxon>
        <taxon>Pseudomonadati</taxon>
        <taxon>Pseudomonadota</taxon>
        <taxon>Betaproteobacteria</taxon>
        <taxon>Burkholderiales</taxon>
        <taxon>Sphaerotilaceae</taxon>
        <taxon>Roseateles</taxon>
    </lineage>
</organism>
<dbReference type="RefSeq" id="WP_233370317.1">
    <property type="nucleotide sequence ID" value="NZ_JAJTWU010000001.1"/>
</dbReference>
<dbReference type="CDD" id="cd07153">
    <property type="entry name" value="Fur_like"/>
    <property type="match status" value="1"/>
</dbReference>
<protein>
    <recommendedName>
        <fullName evidence="4 12">Ferric uptake regulation protein</fullName>
    </recommendedName>
</protein>
<keyword evidence="14" id="KW-1185">Reference proteome</keyword>
<keyword evidence="10 12" id="KW-0238">DNA-binding</keyword>
<dbReference type="Proteomes" id="UP001200741">
    <property type="component" value="Unassembled WGS sequence"/>
</dbReference>
<dbReference type="InterPro" id="IPR036390">
    <property type="entry name" value="WH_DNA-bd_sf"/>
</dbReference>
<sequence length="144" mass="16505">MPHRPGDQIDDIHASGLKATTPRIKVLRIFQQRRQRHWSAEEIYQALLLQDADIGLATVYRVLMQFAQAGLLLRTHFDTGKAVFELNEGDHHDHLVCLRCGRVEEFSDAEIECRQQAIAAERSFRLQAHALALYGLCSRCQPER</sequence>
<dbReference type="PANTHER" id="PTHR33202">
    <property type="entry name" value="ZINC UPTAKE REGULATION PROTEIN"/>
    <property type="match status" value="1"/>
</dbReference>
<evidence type="ECO:0000313" key="13">
    <source>
        <dbReference type="EMBL" id="MCE4553534.1"/>
    </source>
</evidence>
<name>A0ABS8XL40_9BURK</name>
<keyword evidence="12" id="KW-0408">Iron</keyword>
<keyword evidence="9 12" id="KW-0805">Transcription regulation</keyword>
<dbReference type="EMBL" id="JAJTWU010000001">
    <property type="protein sequence ID" value="MCE4553534.1"/>
    <property type="molecule type" value="Genomic_DNA"/>
</dbReference>
<evidence type="ECO:0000256" key="7">
    <source>
        <dbReference type="ARBA" id="ARBA00022723"/>
    </source>
</evidence>
<evidence type="ECO:0000256" key="6">
    <source>
        <dbReference type="ARBA" id="ARBA00022491"/>
    </source>
</evidence>
<dbReference type="PANTHER" id="PTHR33202:SF2">
    <property type="entry name" value="FERRIC UPTAKE REGULATION PROTEIN"/>
    <property type="match status" value="1"/>
</dbReference>
<dbReference type="Pfam" id="PF01475">
    <property type="entry name" value="FUR"/>
    <property type="match status" value="1"/>
</dbReference>
<keyword evidence="5 12" id="KW-0963">Cytoplasm</keyword>
<dbReference type="InterPro" id="IPR036388">
    <property type="entry name" value="WH-like_DNA-bd_sf"/>
</dbReference>
<dbReference type="SUPFAM" id="SSF46785">
    <property type="entry name" value="Winged helix' DNA-binding domain"/>
    <property type="match status" value="1"/>
</dbReference>
<evidence type="ECO:0000256" key="5">
    <source>
        <dbReference type="ARBA" id="ARBA00022490"/>
    </source>
</evidence>
<evidence type="ECO:0000256" key="9">
    <source>
        <dbReference type="ARBA" id="ARBA00023015"/>
    </source>
</evidence>
<dbReference type="NCBIfam" id="NF006999">
    <property type="entry name" value="PRK09462.1"/>
    <property type="match status" value="1"/>
</dbReference>
<comment type="subunit">
    <text evidence="3 12">Homodimer.</text>
</comment>
<evidence type="ECO:0000256" key="3">
    <source>
        <dbReference type="ARBA" id="ARBA00011738"/>
    </source>
</evidence>
<evidence type="ECO:0000256" key="1">
    <source>
        <dbReference type="ARBA" id="ARBA00004496"/>
    </source>
</evidence>
<gene>
    <name evidence="12 13" type="primary">fur</name>
    <name evidence="13" type="ORF">LXT13_03625</name>
</gene>
<keyword evidence="8 12" id="KW-0862">Zinc</keyword>
<evidence type="ECO:0000256" key="2">
    <source>
        <dbReference type="ARBA" id="ARBA00007957"/>
    </source>
</evidence>
<dbReference type="InterPro" id="IPR043135">
    <property type="entry name" value="Fur_C"/>
</dbReference>
<comment type="caution">
    <text evidence="13">The sequence shown here is derived from an EMBL/GenBank/DDBJ whole genome shotgun (WGS) entry which is preliminary data.</text>
</comment>
<evidence type="ECO:0000256" key="8">
    <source>
        <dbReference type="ARBA" id="ARBA00022833"/>
    </source>
</evidence>
<dbReference type="InterPro" id="IPR002481">
    <property type="entry name" value="FUR"/>
</dbReference>
<evidence type="ECO:0000313" key="14">
    <source>
        <dbReference type="Proteomes" id="UP001200741"/>
    </source>
</evidence>
<proteinExistence type="inferred from homology"/>
<comment type="subcellular location">
    <subcellularLocation>
        <location evidence="1 12">Cytoplasm</location>
    </subcellularLocation>
</comment>
<keyword evidence="11 12" id="KW-0804">Transcription</keyword>
<evidence type="ECO:0000256" key="11">
    <source>
        <dbReference type="ARBA" id="ARBA00023163"/>
    </source>
</evidence>
<evidence type="ECO:0000256" key="12">
    <source>
        <dbReference type="RuleBase" id="RU364037"/>
    </source>
</evidence>
<accession>A0ABS8XL40</accession>
<reference evidence="13 14" key="1">
    <citation type="submission" date="2021-12" db="EMBL/GenBank/DDBJ databases">
        <title>Genome seq of P8.</title>
        <authorList>
            <person name="Seo T."/>
        </authorList>
    </citation>
    <scope>NUCLEOTIDE SEQUENCE [LARGE SCALE GENOMIC DNA]</scope>
    <source>
        <strain evidence="13 14">P8</strain>
    </source>
</reference>